<feature type="domain" description="FtsK" evidence="5">
    <location>
        <begin position="231"/>
        <end position="411"/>
    </location>
</feature>
<accession>A0A937UN31</accession>
<dbReference type="PANTHER" id="PTHR22683">
    <property type="entry name" value="SPORULATION PROTEIN RELATED"/>
    <property type="match status" value="1"/>
</dbReference>
<keyword evidence="4" id="KW-0472">Membrane</keyword>
<dbReference type="AlphaFoldDB" id="A0A937UN31"/>
<dbReference type="SUPFAM" id="SSF52540">
    <property type="entry name" value="P-loop containing nucleoside triphosphate hydrolases"/>
    <property type="match status" value="1"/>
</dbReference>
<comment type="caution">
    <text evidence="6">The sequence shown here is derived from an EMBL/GenBank/DDBJ whole genome shotgun (WGS) entry which is preliminary data.</text>
</comment>
<sequence length="520" mass="57595">MPRIKGDRGIPPLPTRHDRITVPVWAVVLVLVARLVRGLVVVIARHPVAFAVVVGSTVLYRRTGLLGPGVLAGAVVLVALAWRLVHRRSFDRVARWAWGRVRLVFVYRRRWRAATMHCGLAIQIPTATGQRVTFDEYFPRIRTIRRSAAVEALRVELLPGQTPETWAAQAEALRHVYRARACRVRADRVGFVWVDFYRRDPLSKVVTPYPVDRMDDTADLENLPVGRREDGQPWLLRLRGSHVLVAGATGSGKGSVLWSLIRALGPAVRDGIVELWVCDPKGGMEMAAGAPMFARFAYDLPAIADLLDDAVERMRARADWLRGVTRLHVPSRAEPLIVVVVDEIAALTAYVTDRDLKRRLAASLPLLLSQGRAPGVVVVAAVRDPREETLPFRNLFSIRVALRLVEAEQVDLVLGDGAHDNGARCEDIPTSQQGTGYVVEGGSAEPIRVRAAWPDDAEIRWTADHYRLPLTGEVLDPIDPAGLDGATEPGRRPVPSPIGYQWARGWVPDLSAFLLPRDSR</sequence>
<dbReference type="InterPro" id="IPR002543">
    <property type="entry name" value="FtsK_dom"/>
</dbReference>
<dbReference type="InterPro" id="IPR027417">
    <property type="entry name" value="P-loop_NTPase"/>
</dbReference>
<feature type="binding site" evidence="3">
    <location>
        <begin position="247"/>
        <end position="254"/>
    </location>
    <ligand>
        <name>ATP</name>
        <dbReference type="ChEBI" id="CHEBI:30616"/>
    </ligand>
</feature>
<keyword evidence="2 3" id="KW-0067">ATP-binding</keyword>
<evidence type="ECO:0000313" key="6">
    <source>
        <dbReference type="EMBL" id="MBL7627673.1"/>
    </source>
</evidence>
<dbReference type="GO" id="GO:0051301">
    <property type="term" value="P:cell division"/>
    <property type="evidence" value="ECO:0007669"/>
    <property type="project" value="UniProtKB-KW"/>
</dbReference>
<dbReference type="Proteomes" id="UP000604475">
    <property type="component" value="Unassembled WGS sequence"/>
</dbReference>
<dbReference type="PROSITE" id="PS50901">
    <property type="entry name" value="FTSK"/>
    <property type="match status" value="1"/>
</dbReference>
<dbReference type="GO" id="GO:0003677">
    <property type="term" value="F:DNA binding"/>
    <property type="evidence" value="ECO:0007669"/>
    <property type="project" value="InterPro"/>
</dbReference>
<keyword evidence="1 3" id="KW-0547">Nucleotide-binding</keyword>
<evidence type="ECO:0000259" key="5">
    <source>
        <dbReference type="PROSITE" id="PS50901"/>
    </source>
</evidence>
<dbReference type="EMBL" id="JAEACQ010000163">
    <property type="protein sequence ID" value="MBL7627673.1"/>
    <property type="molecule type" value="Genomic_DNA"/>
</dbReference>
<evidence type="ECO:0000256" key="2">
    <source>
        <dbReference type="ARBA" id="ARBA00022840"/>
    </source>
</evidence>
<evidence type="ECO:0000256" key="1">
    <source>
        <dbReference type="ARBA" id="ARBA00022741"/>
    </source>
</evidence>
<evidence type="ECO:0000256" key="4">
    <source>
        <dbReference type="SAM" id="Phobius"/>
    </source>
</evidence>
<dbReference type="InterPro" id="IPR050206">
    <property type="entry name" value="FtsK/SpoIIIE/SftA"/>
</dbReference>
<dbReference type="PANTHER" id="PTHR22683:SF41">
    <property type="entry name" value="DNA TRANSLOCASE FTSK"/>
    <property type="match status" value="1"/>
</dbReference>
<keyword evidence="6" id="KW-0132">Cell division</keyword>
<dbReference type="GO" id="GO:0005524">
    <property type="term" value="F:ATP binding"/>
    <property type="evidence" value="ECO:0007669"/>
    <property type="project" value="UniProtKB-UniRule"/>
</dbReference>
<keyword evidence="4" id="KW-1133">Transmembrane helix</keyword>
<protein>
    <submittedName>
        <fullName evidence="6">Cell division protein FtsK</fullName>
    </submittedName>
</protein>
<dbReference type="RefSeq" id="WP_202998972.1">
    <property type="nucleotide sequence ID" value="NZ_JADWYU010000195.1"/>
</dbReference>
<dbReference type="Gene3D" id="3.40.50.300">
    <property type="entry name" value="P-loop containing nucleotide triphosphate hydrolases"/>
    <property type="match status" value="1"/>
</dbReference>
<dbReference type="SMART" id="SM00382">
    <property type="entry name" value="AAA"/>
    <property type="match status" value="1"/>
</dbReference>
<dbReference type="Pfam" id="PF01580">
    <property type="entry name" value="FtsK_SpoIIIE"/>
    <property type="match status" value="1"/>
</dbReference>
<evidence type="ECO:0000313" key="7">
    <source>
        <dbReference type="Proteomes" id="UP000604475"/>
    </source>
</evidence>
<gene>
    <name evidence="6" type="ORF">I7412_10945</name>
</gene>
<feature type="transmembrane region" description="Helical" evidence="4">
    <location>
        <begin position="20"/>
        <end position="44"/>
    </location>
</feature>
<dbReference type="InterPro" id="IPR003593">
    <property type="entry name" value="AAA+_ATPase"/>
</dbReference>
<name>A0A937UN31_9ACTN</name>
<organism evidence="6 7">
    <name type="scientific">Frankia nepalensis</name>
    <dbReference type="NCBI Taxonomy" id="1836974"/>
    <lineage>
        <taxon>Bacteria</taxon>
        <taxon>Bacillati</taxon>
        <taxon>Actinomycetota</taxon>
        <taxon>Actinomycetes</taxon>
        <taxon>Frankiales</taxon>
        <taxon>Frankiaceae</taxon>
        <taxon>Frankia</taxon>
    </lineage>
</organism>
<reference evidence="6" key="1">
    <citation type="submission" date="2020-12" db="EMBL/GenBank/DDBJ databases">
        <title>Genomic characterization of non-nitrogen-fixing Frankia strains.</title>
        <authorList>
            <person name="Carlos-Shanley C."/>
            <person name="Guerra T."/>
            <person name="Hahn D."/>
        </authorList>
    </citation>
    <scope>NUCLEOTIDE SEQUENCE</scope>
    <source>
        <strain evidence="6">CN6</strain>
    </source>
</reference>
<feature type="transmembrane region" description="Helical" evidence="4">
    <location>
        <begin position="64"/>
        <end position="85"/>
    </location>
</feature>
<keyword evidence="7" id="KW-1185">Reference proteome</keyword>
<keyword evidence="4" id="KW-0812">Transmembrane</keyword>
<keyword evidence="6" id="KW-0131">Cell cycle</keyword>
<evidence type="ECO:0000256" key="3">
    <source>
        <dbReference type="PROSITE-ProRule" id="PRU00289"/>
    </source>
</evidence>
<proteinExistence type="predicted"/>